<reference evidence="3" key="1">
    <citation type="submission" date="2016-11" db="EMBL/GenBank/DDBJ databases">
        <authorList>
            <person name="Varghese N."/>
            <person name="Submissions S."/>
        </authorList>
    </citation>
    <scope>NUCLEOTIDE SEQUENCE [LARGE SCALE GENOMIC DNA]</scope>
    <source>
        <strain evidence="3">DSM 26884</strain>
    </source>
</reference>
<dbReference type="AlphaFoldDB" id="A0A1M6A585"/>
<organism evidence="2 3">
    <name type="scientific">Bacteroides stercorirosoris</name>
    <dbReference type="NCBI Taxonomy" id="871324"/>
    <lineage>
        <taxon>Bacteria</taxon>
        <taxon>Pseudomonadati</taxon>
        <taxon>Bacteroidota</taxon>
        <taxon>Bacteroidia</taxon>
        <taxon>Bacteroidales</taxon>
        <taxon>Bacteroidaceae</taxon>
        <taxon>Bacteroides</taxon>
    </lineage>
</organism>
<name>A0A1M6A585_9BACE</name>
<dbReference type="EMBL" id="FQZN01000001">
    <property type="protein sequence ID" value="SHI31654.1"/>
    <property type="molecule type" value="Genomic_DNA"/>
</dbReference>
<dbReference type="OrthoDB" id="9772435at2"/>
<dbReference type="RefSeq" id="WP_025831028.1">
    <property type="nucleotide sequence ID" value="NZ_CABMFG010000004.1"/>
</dbReference>
<evidence type="ECO:0000313" key="3">
    <source>
        <dbReference type="Proteomes" id="UP000184192"/>
    </source>
</evidence>
<keyword evidence="3" id="KW-1185">Reference proteome</keyword>
<proteinExistence type="predicted"/>
<dbReference type="EMBL" id="QSCF01000004">
    <property type="protein sequence ID" value="RGX80365.1"/>
    <property type="molecule type" value="Genomic_DNA"/>
</dbReference>
<dbReference type="Proteomes" id="UP000286075">
    <property type="component" value="Unassembled WGS sequence"/>
</dbReference>
<evidence type="ECO:0000313" key="1">
    <source>
        <dbReference type="EMBL" id="RGX80365.1"/>
    </source>
</evidence>
<evidence type="ECO:0000313" key="2">
    <source>
        <dbReference type="EMBL" id="SHI31654.1"/>
    </source>
</evidence>
<dbReference type="GeneID" id="92710310"/>
<reference evidence="1 4" key="3">
    <citation type="submission" date="2018-08" db="EMBL/GenBank/DDBJ databases">
        <title>A genome reference for cultivated species of the human gut microbiota.</title>
        <authorList>
            <person name="Zou Y."/>
            <person name="Xue W."/>
            <person name="Luo G."/>
        </authorList>
    </citation>
    <scope>NUCLEOTIDE SEQUENCE [LARGE SCALE GENOMIC DNA]</scope>
    <source>
        <strain evidence="1 4">OF03-9BH</strain>
    </source>
</reference>
<reference evidence="2" key="2">
    <citation type="submission" date="2016-11" db="EMBL/GenBank/DDBJ databases">
        <authorList>
            <person name="Jaros S."/>
            <person name="Januszkiewicz K."/>
            <person name="Wedrychowicz H."/>
        </authorList>
    </citation>
    <scope>NUCLEOTIDE SEQUENCE [LARGE SCALE GENOMIC DNA]</scope>
    <source>
        <strain evidence="2">DSM 26884</strain>
    </source>
</reference>
<dbReference type="eggNOG" id="ENOG502ZA84">
    <property type="taxonomic scope" value="Bacteria"/>
</dbReference>
<protein>
    <submittedName>
        <fullName evidence="2">Uncharacterized protein</fullName>
    </submittedName>
</protein>
<evidence type="ECO:0000313" key="4">
    <source>
        <dbReference type="Proteomes" id="UP000286075"/>
    </source>
</evidence>
<sequence>MKHKNIPLILLILFSAVTYNLYAQQKYWNEHTQLTPWRFPLVADKTGLTYEDLTGDGTPDIIRAFILDSIPVMWIDDDGDMRYGDLEGDTDNDCLLIDLNKDGIFGGPKDLCIDWVDTDEDGIADMQLVIYNGSADARCGYDWDSDFIIVIDIEKDDIKSFIDWNQLLPLCWEHSGHSNFFQDYHGNTLLLKMHSSSFRVADTRFNCENPFIFYDHDNDNLTEMSVRLMDIPHVRPCNGDNPHEIFRKVSDEIDVVYSGRIPWASISWDVDNDNGQGNEFDFDMTVHFYGKGFDYSDQIHKFKNLRGLPEADRYIYDPRWRQMSELIYPDEKVAYDMIFRKGEWDYCWFVFDEDDDCNRWERVEFYYPYDLFKVGTAQGGLDSHKQADAAGDRGEFDQDNSGKGKLYLSPIDGKIHLFGAEWGAWRIDQNAKCFQGYGGLYPPGEKEQRLHKDPESFATVKYTDTDNNGFFDLIEYDLDGDRIFEERVSLPELGIDDSGMIYDTSKMKYEDTQALFDICTNEIWKRGQDAIEVAGQYNLNTSWYAFWKQPHTPFERYSYGYWLNFYIYKDLCHLAELNKDTKMRKRLDKAYYSGNWKEALK</sequence>
<gene>
    <name evidence="1" type="ORF">DXA68_03695</name>
    <name evidence="2" type="ORF">SAMN05444350_10153</name>
</gene>
<accession>A0A1M6A585</accession>
<dbReference type="Proteomes" id="UP000184192">
    <property type="component" value="Unassembled WGS sequence"/>
</dbReference>